<evidence type="ECO:0000313" key="2">
    <source>
        <dbReference type="EMBL" id="SDJ43557.1"/>
    </source>
</evidence>
<gene>
    <name evidence="2" type="ORF">SAMN04487993_103143</name>
</gene>
<feature type="transmembrane region" description="Helical" evidence="1">
    <location>
        <begin position="20"/>
        <end position="38"/>
    </location>
</feature>
<protein>
    <submittedName>
        <fullName evidence="2">Uncharacterized protein</fullName>
    </submittedName>
</protein>
<keyword evidence="1" id="KW-0472">Membrane</keyword>
<accession>A0A1G8TQ46</accession>
<keyword evidence="1" id="KW-0812">Transmembrane</keyword>
<sequence>MFKTIKSTLARDHALLVQDLLGVVALIVLLLSALHQPLL</sequence>
<evidence type="ECO:0000313" key="3">
    <source>
        <dbReference type="Proteomes" id="UP000199093"/>
    </source>
</evidence>
<name>A0A1G8TQ46_9RHOB</name>
<keyword evidence="1" id="KW-1133">Transmembrane helix</keyword>
<dbReference type="AlphaFoldDB" id="A0A1G8TQ46"/>
<proteinExistence type="predicted"/>
<keyword evidence="3" id="KW-1185">Reference proteome</keyword>
<dbReference type="STRING" id="555512.SAMN04487993_103143"/>
<evidence type="ECO:0000256" key="1">
    <source>
        <dbReference type="SAM" id="Phobius"/>
    </source>
</evidence>
<organism evidence="2 3">
    <name type="scientific">Salipiger marinus</name>
    <dbReference type="NCBI Taxonomy" id="555512"/>
    <lineage>
        <taxon>Bacteria</taxon>
        <taxon>Pseudomonadati</taxon>
        <taxon>Pseudomonadota</taxon>
        <taxon>Alphaproteobacteria</taxon>
        <taxon>Rhodobacterales</taxon>
        <taxon>Roseobacteraceae</taxon>
        <taxon>Salipiger</taxon>
    </lineage>
</organism>
<dbReference type="EMBL" id="FNEJ01000031">
    <property type="protein sequence ID" value="SDJ43557.1"/>
    <property type="molecule type" value="Genomic_DNA"/>
</dbReference>
<reference evidence="2 3" key="1">
    <citation type="submission" date="2016-10" db="EMBL/GenBank/DDBJ databases">
        <authorList>
            <person name="de Groot N.N."/>
        </authorList>
    </citation>
    <scope>NUCLEOTIDE SEQUENCE [LARGE SCALE GENOMIC DNA]</scope>
    <source>
        <strain evidence="2 3">DSM 26424</strain>
    </source>
</reference>
<dbReference type="Proteomes" id="UP000199093">
    <property type="component" value="Unassembled WGS sequence"/>
</dbReference>